<keyword evidence="19" id="KW-1185">Reference proteome</keyword>
<dbReference type="PANTHER" id="PTHR48082">
    <property type="entry name" value="ATP SYNTHASE SUBUNIT ALPHA, MITOCHONDRIAL"/>
    <property type="match status" value="1"/>
</dbReference>
<evidence type="ECO:0000256" key="10">
    <source>
        <dbReference type="ARBA" id="ARBA00023065"/>
    </source>
</evidence>
<dbReference type="CDD" id="cd01132">
    <property type="entry name" value="F1-ATPase_alpha_CD"/>
    <property type="match status" value="1"/>
</dbReference>
<dbReference type="SUPFAM" id="SSF52540">
    <property type="entry name" value="P-loop containing nucleoside triphosphate hydrolases"/>
    <property type="match status" value="1"/>
</dbReference>
<dbReference type="Pfam" id="PF00006">
    <property type="entry name" value="ATP-synt_ab"/>
    <property type="match status" value="1"/>
</dbReference>
<dbReference type="NCBIfam" id="NF009884">
    <property type="entry name" value="PRK13343.1"/>
    <property type="match status" value="1"/>
</dbReference>
<dbReference type="SUPFAM" id="SSF47917">
    <property type="entry name" value="C-terminal domain of alpha and beta subunits of F1 ATP synthase"/>
    <property type="match status" value="1"/>
</dbReference>
<evidence type="ECO:0000256" key="14">
    <source>
        <dbReference type="ARBA" id="ARBA00026013"/>
    </source>
</evidence>
<keyword evidence="12 15" id="KW-0139">CF(1)</keyword>
<dbReference type="PROSITE" id="PS00152">
    <property type="entry name" value="ATPASE_ALPHA_BETA"/>
    <property type="match status" value="1"/>
</dbReference>
<dbReference type="HAMAP" id="MF_01346">
    <property type="entry name" value="ATP_synth_alpha_bact"/>
    <property type="match status" value="1"/>
</dbReference>
<organism evidence="18 19">
    <name type="scientific">Pseudomaricurvus hydrocarbonicus</name>
    <dbReference type="NCBI Taxonomy" id="1470433"/>
    <lineage>
        <taxon>Bacteria</taxon>
        <taxon>Pseudomonadati</taxon>
        <taxon>Pseudomonadota</taxon>
        <taxon>Gammaproteobacteria</taxon>
        <taxon>Cellvibrionales</taxon>
        <taxon>Cellvibrionaceae</taxon>
        <taxon>Pseudomaricurvus</taxon>
    </lineage>
</organism>
<evidence type="ECO:0000256" key="13">
    <source>
        <dbReference type="ARBA" id="ARBA00023310"/>
    </source>
</evidence>
<dbReference type="FunFam" id="3.40.50.300:FF:002432">
    <property type="entry name" value="ATP synthase subunit alpha, mitochondrial"/>
    <property type="match status" value="1"/>
</dbReference>
<protein>
    <recommendedName>
        <fullName evidence="15">ATP synthase subunit alpha</fullName>
        <ecNumber evidence="15">7.1.2.2</ecNumber>
    </recommendedName>
    <alternativeName>
        <fullName evidence="15">ATP synthase F1 sector subunit alpha</fullName>
    </alternativeName>
    <alternativeName>
        <fullName evidence="15">F-ATPase subunit alpha</fullName>
    </alternativeName>
</protein>
<dbReference type="SUPFAM" id="SSF50615">
    <property type="entry name" value="N-terminal domain of alpha and beta subunits of F1 ATP synthase"/>
    <property type="match status" value="1"/>
</dbReference>
<evidence type="ECO:0000259" key="17">
    <source>
        <dbReference type="Pfam" id="PF00306"/>
    </source>
</evidence>
<evidence type="ECO:0000256" key="2">
    <source>
        <dbReference type="ARBA" id="ARBA00004370"/>
    </source>
</evidence>
<gene>
    <name evidence="15" type="primary">atpA</name>
    <name evidence="18" type="ORF">G8770_19980</name>
</gene>
<dbReference type="PANTHER" id="PTHR48082:SF2">
    <property type="entry name" value="ATP SYNTHASE SUBUNIT ALPHA, MITOCHONDRIAL"/>
    <property type="match status" value="1"/>
</dbReference>
<evidence type="ECO:0000256" key="5">
    <source>
        <dbReference type="ARBA" id="ARBA00022475"/>
    </source>
</evidence>
<dbReference type="RefSeq" id="WP_167191246.1">
    <property type="nucleotide sequence ID" value="NZ_JAAONZ010000020.1"/>
</dbReference>
<evidence type="ECO:0000256" key="7">
    <source>
        <dbReference type="ARBA" id="ARBA00022781"/>
    </source>
</evidence>
<sequence length="509" mass="56231">MTETPANRKNSPLSRLTEHVDDYQFSPRFGEVGEVTAVGDGIAWVNGLPSAAMDELLWFEDGSQGLVFHLSPSTLGAILLKETPALASGTSVHLSKRQLSIPVDDGLLGRVITPLGDPLDGQDAAQCTQRQLLDTRAPTIYQRDFVKQPLYSGNKIIDTLIPIGKGQRQLIIGDEGLGRSSLAIDAVISQKNHHTRCVYVLIGQRRSAVTSTLRYLREHGAMDYTCVVVSEASALAGEKYIAPFAGCAIAEAWMQQGKDTLIVYDDLTTHAHAYRELSLLLRRPPGREAYPGDIFFLHARLLERATHLNAEFGGGSMTALPIVETQQGEISAYIPTNLISITDGQIYLDAQLFNSGFRPAIDISKSVSRIGGKGQSAAIKEEAGRTKLDYLQFLELEVFTRFGARLEAGMEQILKRGQILRKLLIQHRLEPVSPTFNLAWLIAFNEHWFDELSMDTSVDTLNSLRDHVKTLNLTLDSPRQNWVVALRPWYQEQLPQSASCNVNDPGSVL</sequence>
<evidence type="ECO:0000256" key="3">
    <source>
        <dbReference type="ARBA" id="ARBA00008936"/>
    </source>
</evidence>
<dbReference type="InterPro" id="IPR036121">
    <property type="entry name" value="ATPase_F1/V1/A1_a/bsu_N_sf"/>
</dbReference>
<dbReference type="AlphaFoldDB" id="A0A9E5T2H0"/>
<proteinExistence type="inferred from homology"/>
<dbReference type="EC" id="7.1.2.2" evidence="15"/>
<dbReference type="InterPro" id="IPR027417">
    <property type="entry name" value="P-loop_NTPase"/>
</dbReference>
<comment type="similarity">
    <text evidence="3 15">Belongs to the ATPase alpha/beta chains family.</text>
</comment>
<name>A0A9E5T2H0_9GAMM</name>
<comment type="caution">
    <text evidence="18">The sequence shown here is derived from an EMBL/GenBank/DDBJ whole genome shotgun (WGS) entry which is preliminary data.</text>
</comment>
<evidence type="ECO:0000256" key="6">
    <source>
        <dbReference type="ARBA" id="ARBA00022741"/>
    </source>
</evidence>
<evidence type="ECO:0000259" key="16">
    <source>
        <dbReference type="Pfam" id="PF00006"/>
    </source>
</evidence>
<evidence type="ECO:0000313" key="19">
    <source>
        <dbReference type="Proteomes" id="UP000787472"/>
    </source>
</evidence>
<evidence type="ECO:0000256" key="15">
    <source>
        <dbReference type="HAMAP-Rule" id="MF_01346"/>
    </source>
</evidence>
<dbReference type="Gene3D" id="2.40.30.20">
    <property type="match status" value="1"/>
</dbReference>
<dbReference type="EMBL" id="JAAONZ010000020">
    <property type="protein sequence ID" value="NHO67831.1"/>
    <property type="molecule type" value="Genomic_DNA"/>
</dbReference>
<comment type="subcellular location">
    <subcellularLocation>
        <location evidence="15">Cell membrane</location>
        <topology evidence="15">Peripheral membrane protein</topology>
    </subcellularLocation>
    <subcellularLocation>
        <location evidence="2">Membrane</location>
    </subcellularLocation>
</comment>
<dbReference type="GO" id="GO:0045259">
    <property type="term" value="C:proton-transporting ATP synthase complex"/>
    <property type="evidence" value="ECO:0007669"/>
    <property type="project" value="UniProtKB-KW"/>
</dbReference>
<evidence type="ECO:0000256" key="8">
    <source>
        <dbReference type="ARBA" id="ARBA00022840"/>
    </source>
</evidence>
<comment type="catalytic activity">
    <reaction evidence="15">
        <text>ATP + H2O + 4 H(+)(in) = ADP + phosphate + 5 H(+)(out)</text>
        <dbReference type="Rhea" id="RHEA:57720"/>
        <dbReference type="ChEBI" id="CHEBI:15377"/>
        <dbReference type="ChEBI" id="CHEBI:15378"/>
        <dbReference type="ChEBI" id="CHEBI:30616"/>
        <dbReference type="ChEBI" id="CHEBI:43474"/>
        <dbReference type="ChEBI" id="CHEBI:456216"/>
        <dbReference type="EC" id="7.1.2.2"/>
    </reaction>
</comment>
<dbReference type="NCBIfam" id="TIGR00962">
    <property type="entry name" value="atpA"/>
    <property type="match status" value="1"/>
</dbReference>
<keyword evidence="13 15" id="KW-0066">ATP synthesis</keyword>
<evidence type="ECO:0000256" key="11">
    <source>
        <dbReference type="ARBA" id="ARBA00023136"/>
    </source>
</evidence>
<dbReference type="InterPro" id="IPR000194">
    <property type="entry name" value="ATPase_F1/V1/A1_a/bsu_nucl-bd"/>
</dbReference>
<dbReference type="InterPro" id="IPR020003">
    <property type="entry name" value="ATPase_a/bsu_AS"/>
</dbReference>
<keyword evidence="9 15" id="KW-1278">Translocase</keyword>
<keyword evidence="11 15" id="KW-0472">Membrane</keyword>
<feature type="domain" description="ATP synthase alpha subunit C-terminal" evidence="17">
    <location>
        <begin position="375"/>
        <end position="470"/>
    </location>
</feature>
<comment type="subunit">
    <text evidence="14">F-type ATPases have 2 components, CF(1) - the catalytic core - and CF(0) - the membrane proton channel. CF(1) has five subunits: alpha(3), beta(3), gamma(1), delta(1), epsilon(1). CF(0) has four main subunits: a(1), b(1), b'(1) and c(9-12).</text>
</comment>
<evidence type="ECO:0000256" key="1">
    <source>
        <dbReference type="ARBA" id="ARBA00003784"/>
    </source>
</evidence>
<evidence type="ECO:0000256" key="12">
    <source>
        <dbReference type="ARBA" id="ARBA00023196"/>
    </source>
</evidence>
<keyword evidence="4 15" id="KW-0813">Transport</keyword>
<dbReference type="CDD" id="cd18116">
    <property type="entry name" value="ATP-synt_F1_alpha_N"/>
    <property type="match status" value="1"/>
</dbReference>
<dbReference type="InterPro" id="IPR000793">
    <property type="entry name" value="ATP_synth_asu_C"/>
</dbReference>
<comment type="caution">
    <text evidence="15">Lacks conserved residue(s) required for the propagation of feature annotation.</text>
</comment>
<keyword evidence="6 15" id="KW-0547">Nucleotide-binding</keyword>
<dbReference type="InterPro" id="IPR005294">
    <property type="entry name" value="ATP_synth_F1_asu"/>
</dbReference>
<dbReference type="Proteomes" id="UP000787472">
    <property type="component" value="Unassembled WGS sequence"/>
</dbReference>
<dbReference type="InterPro" id="IPR033732">
    <property type="entry name" value="ATP_synth_F1_a_nt-bd_dom"/>
</dbReference>
<keyword evidence="10 15" id="KW-0406">Ion transport</keyword>
<keyword evidence="7 15" id="KW-0375">Hydrogen ion transport</keyword>
<accession>A0A9E5T2H0</accession>
<dbReference type="GO" id="GO:0005886">
    <property type="term" value="C:plasma membrane"/>
    <property type="evidence" value="ECO:0007669"/>
    <property type="project" value="UniProtKB-SubCell"/>
</dbReference>
<evidence type="ECO:0000313" key="18">
    <source>
        <dbReference type="EMBL" id="NHO67831.1"/>
    </source>
</evidence>
<keyword evidence="8 15" id="KW-0067">ATP-binding</keyword>
<dbReference type="Gene3D" id="3.40.50.300">
    <property type="entry name" value="P-loop containing nucleotide triphosphate hydrolases"/>
    <property type="match status" value="1"/>
</dbReference>
<dbReference type="GO" id="GO:0005524">
    <property type="term" value="F:ATP binding"/>
    <property type="evidence" value="ECO:0007669"/>
    <property type="project" value="UniProtKB-UniRule"/>
</dbReference>
<evidence type="ECO:0000256" key="4">
    <source>
        <dbReference type="ARBA" id="ARBA00022448"/>
    </source>
</evidence>
<feature type="domain" description="ATPase F1/V1/A1 complex alpha/beta subunit nucleotide-binding" evidence="16">
    <location>
        <begin position="153"/>
        <end position="368"/>
    </location>
</feature>
<dbReference type="InterPro" id="IPR038376">
    <property type="entry name" value="ATP_synth_asu_C_sf"/>
</dbReference>
<dbReference type="Gene3D" id="1.20.150.20">
    <property type="entry name" value="ATP synthase alpha/beta chain, C-terminal domain"/>
    <property type="match status" value="1"/>
</dbReference>
<dbReference type="Pfam" id="PF00306">
    <property type="entry name" value="ATP-synt_ab_C"/>
    <property type="match status" value="1"/>
</dbReference>
<comment type="function">
    <text evidence="1 15">Produces ATP from ADP in the presence of a proton gradient across the membrane. The alpha chain is a regulatory subunit.</text>
</comment>
<reference evidence="18" key="1">
    <citation type="submission" date="2020-03" db="EMBL/GenBank/DDBJ databases">
        <authorList>
            <person name="Guo F."/>
        </authorList>
    </citation>
    <scope>NUCLEOTIDE SEQUENCE</scope>
    <source>
        <strain evidence="18">JCM 30134</strain>
    </source>
</reference>
<dbReference type="GO" id="GO:0043531">
    <property type="term" value="F:ADP binding"/>
    <property type="evidence" value="ECO:0007669"/>
    <property type="project" value="TreeGrafter"/>
</dbReference>
<keyword evidence="5 15" id="KW-1003">Cell membrane</keyword>
<dbReference type="GO" id="GO:0046933">
    <property type="term" value="F:proton-transporting ATP synthase activity, rotational mechanism"/>
    <property type="evidence" value="ECO:0007669"/>
    <property type="project" value="UniProtKB-UniRule"/>
</dbReference>
<feature type="site" description="Required for activity" evidence="15">
    <location>
        <position position="366"/>
    </location>
</feature>
<evidence type="ECO:0000256" key="9">
    <source>
        <dbReference type="ARBA" id="ARBA00022967"/>
    </source>
</evidence>
<dbReference type="InterPro" id="IPR023366">
    <property type="entry name" value="ATP_synth_asu-like_sf"/>
</dbReference>